<name>A0ABW4SBQ2_9BACL</name>
<protein>
    <submittedName>
        <fullName evidence="3">EAL and HDOD domain-containing protein</fullName>
    </submittedName>
</protein>
<dbReference type="PANTHER" id="PTHR33525:SF4">
    <property type="entry name" value="CYCLIC DI-GMP PHOSPHODIESTERASE CDGJ"/>
    <property type="match status" value="1"/>
</dbReference>
<dbReference type="InterPro" id="IPR014408">
    <property type="entry name" value="dGMP_Pdiesterase_EAL/HD-GYP"/>
</dbReference>
<dbReference type="SMART" id="SM00052">
    <property type="entry name" value="EAL"/>
    <property type="match status" value="1"/>
</dbReference>
<dbReference type="Gene3D" id="3.20.20.450">
    <property type="entry name" value="EAL domain"/>
    <property type="match status" value="1"/>
</dbReference>
<evidence type="ECO:0000259" key="2">
    <source>
        <dbReference type="PROSITE" id="PS51833"/>
    </source>
</evidence>
<dbReference type="SUPFAM" id="SSF109604">
    <property type="entry name" value="HD-domain/PDEase-like"/>
    <property type="match status" value="1"/>
</dbReference>
<evidence type="ECO:0000259" key="1">
    <source>
        <dbReference type="PROSITE" id="PS50883"/>
    </source>
</evidence>
<dbReference type="PANTHER" id="PTHR33525">
    <property type="match status" value="1"/>
</dbReference>
<dbReference type="InterPro" id="IPR013976">
    <property type="entry name" value="HDOD"/>
</dbReference>
<feature type="domain" description="HDOD" evidence="2">
    <location>
        <begin position="202"/>
        <end position="392"/>
    </location>
</feature>
<dbReference type="Gene3D" id="1.10.3210.10">
    <property type="entry name" value="Hypothetical protein af1432"/>
    <property type="match status" value="1"/>
</dbReference>
<accession>A0ABW4SBQ2</accession>
<sequence>MNVFVGRQPILDSNGKILGYELLYRNSEKNSFPNVNPEKATIELLINTFQLIGVDRISGSHLSFINFTAKLLTEDVFNSLDPKTVVIEILEDVEITPSLITKMYRLKEMGFDIALDDFVLNEEYEQNSILFNLITYIKVDFLATTTEEKRKTEKFLAKYPHIILLAEKVETEIEYRLAKEAGYTLFQGYYFAKPEIIKGYEIPQIVTNHFQIIEKINSDDASIKEIAGLIKKNISLSYNLLRFINSPGIGIPQKITSIQQAIVLMGLTQMRKWMHVLALREIRFQTANGRIHALTNYSMGRAKLCELLAIHAGKKNTDEYFLAGLFSLLNVIMGKEWDDILTHIPLSNLVNETLRGNQTEISMYLEVAEAAERFDWERLEVLAAQLGLTYEEILKYSNEAVRWSEDLNEA</sequence>
<feature type="domain" description="EAL" evidence="1">
    <location>
        <begin position="1"/>
        <end position="208"/>
    </location>
</feature>
<dbReference type="Pfam" id="PF08668">
    <property type="entry name" value="HDOD"/>
    <property type="match status" value="1"/>
</dbReference>
<proteinExistence type="predicted"/>
<gene>
    <name evidence="3" type="ORF">ACFSFY_02080</name>
</gene>
<evidence type="ECO:0000313" key="3">
    <source>
        <dbReference type="EMBL" id="MFD1926863.1"/>
    </source>
</evidence>
<dbReference type="PROSITE" id="PS50883">
    <property type="entry name" value="EAL"/>
    <property type="match status" value="1"/>
</dbReference>
<dbReference type="SUPFAM" id="SSF141868">
    <property type="entry name" value="EAL domain-like"/>
    <property type="match status" value="1"/>
</dbReference>
<comment type="caution">
    <text evidence="3">The sequence shown here is derived from an EMBL/GenBank/DDBJ whole genome shotgun (WGS) entry which is preliminary data.</text>
</comment>
<dbReference type="InterPro" id="IPR052340">
    <property type="entry name" value="RNase_Y/CdgJ"/>
</dbReference>
<dbReference type="Proteomes" id="UP001597218">
    <property type="component" value="Unassembled WGS sequence"/>
</dbReference>
<evidence type="ECO:0000313" key="4">
    <source>
        <dbReference type="Proteomes" id="UP001597218"/>
    </source>
</evidence>
<dbReference type="InterPro" id="IPR001633">
    <property type="entry name" value="EAL_dom"/>
</dbReference>
<dbReference type="EMBL" id="JBHUGI010000004">
    <property type="protein sequence ID" value="MFD1926863.1"/>
    <property type="molecule type" value="Genomic_DNA"/>
</dbReference>
<dbReference type="Pfam" id="PF00563">
    <property type="entry name" value="EAL"/>
    <property type="match status" value="1"/>
</dbReference>
<organism evidence="3 4">
    <name type="scientific">Sporosarcina siberiensis</name>
    <dbReference type="NCBI Taxonomy" id="1365606"/>
    <lineage>
        <taxon>Bacteria</taxon>
        <taxon>Bacillati</taxon>
        <taxon>Bacillota</taxon>
        <taxon>Bacilli</taxon>
        <taxon>Bacillales</taxon>
        <taxon>Caryophanaceae</taxon>
        <taxon>Sporosarcina</taxon>
    </lineage>
</organism>
<keyword evidence="4" id="KW-1185">Reference proteome</keyword>
<dbReference type="InterPro" id="IPR035919">
    <property type="entry name" value="EAL_sf"/>
</dbReference>
<dbReference type="PROSITE" id="PS51833">
    <property type="entry name" value="HDOD"/>
    <property type="match status" value="1"/>
</dbReference>
<dbReference type="PIRSF" id="PIRSF003180">
    <property type="entry name" value="DiGMPpdiest_YuxH"/>
    <property type="match status" value="1"/>
</dbReference>
<dbReference type="RefSeq" id="WP_381535516.1">
    <property type="nucleotide sequence ID" value="NZ_JBHUGI010000004.1"/>
</dbReference>
<reference evidence="4" key="1">
    <citation type="journal article" date="2019" name="Int. J. Syst. Evol. Microbiol.">
        <title>The Global Catalogue of Microorganisms (GCM) 10K type strain sequencing project: providing services to taxonomists for standard genome sequencing and annotation.</title>
        <authorList>
            <consortium name="The Broad Institute Genomics Platform"/>
            <consortium name="The Broad Institute Genome Sequencing Center for Infectious Disease"/>
            <person name="Wu L."/>
            <person name="Ma J."/>
        </authorList>
    </citation>
    <scope>NUCLEOTIDE SEQUENCE [LARGE SCALE GENOMIC DNA]</scope>
    <source>
        <strain evidence="4">CGMCC 4.7177</strain>
    </source>
</reference>